<dbReference type="InterPro" id="IPR027417">
    <property type="entry name" value="P-loop_NTPase"/>
</dbReference>
<dbReference type="GO" id="GO:0003723">
    <property type="term" value="F:RNA binding"/>
    <property type="evidence" value="ECO:0007669"/>
    <property type="project" value="UniProtKB-KW"/>
</dbReference>
<proteinExistence type="inferred from homology"/>
<feature type="domain" description="Helicase ATP-binding" evidence="14">
    <location>
        <begin position="45"/>
        <end position="216"/>
    </location>
</feature>
<dbReference type="PROSITE" id="PS00039">
    <property type="entry name" value="DEAD_ATP_HELICASE"/>
    <property type="match status" value="1"/>
</dbReference>
<gene>
    <name evidence="17" type="ORF">SARC_08190</name>
</gene>
<keyword evidence="7" id="KW-0694">RNA-binding</keyword>
<dbReference type="InterPro" id="IPR044765">
    <property type="entry name" value="DDX47/Rrp3_DEADc"/>
</dbReference>
<dbReference type="GO" id="GO:0005524">
    <property type="term" value="F:ATP binding"/>
    <property type="evidence" value="ECO:0007669"/>
    <property type="project" value="UniProtKB-KW"/>
</dbReference>
<feature type="compositionally biased region" description="Gly residues" evidence="13">
    <location>
        <begin position="422"/>
        <end position="434"/>
    </location>
</feature>
<dbReference type="PROSITE" id="PS51194">
    <property type="entry name" value="HELICASE_CTER"/>
    <property type="match status" value="1"/>
</dbReference>
<dbReference type="Pfam" id="PF00270">
    <property type="entry name" value="DEAD"/>
    <property type="match status" value="1"/>
</dbReference>
<evidence type="ECO:0000313" key="17">
    <source>
        <dbReference type="EMBL" id="KNC79415.1"/>
    </source>
</evidence>
<dbReference type="eggNOG" id="KOG0330">
    <property type="taxonomic scope" value="Eukaryota"/>
</dbReference>
<dbReference type="InterPro" id="IPR011545">
    <property type="entry name" value="DEAD/DEAH_box_helicase_dom"/>
</dbReference>
<dbReference type="PROSITE" id="PS51195">
    <property type="entry name" value="Q_MOTIF"/>
    <property type="match status" value="1"/>
</dbReference>
<dbReference type="GO" id="GO:0005634">
    <property type="term" value="C:nucleus"/>
    <property type="evidence" value="ECO:0007669"/>
    <property type="project" value="UniProtKB-SubCell"/>
</dbReference>
<dbReference type="SMART" id="SM00487">
    <property type="entry name" value="DEXDc"/>
    <property type="match status" value="1"/>
</dbReference>
<evidence type="ECO:0000256" key="13">
    <source>
        <dbReference type="SAM" id="MobiDB-lite"/>
    </source>
</evidence>
<dbReference type="CDD" id="cd18787">
    <property type="entry name" value="SF2_C_DEAD"/>
    <property type="match status" value="1"/>
</dbReference>
<dbReference type="CDD" id="cd17954">
    <property type="entry name" value="DEADc_DDX47"/>
    <property type="match status" value="1"/>
</dbReference>
<evidence type="ECO:0000256" key="6">
    <source>
        <dbReference type="ARBA" id="ARBA00022840"/>
    </source>
</evidence>
<dbReference type="GO" id="GO:0016787">
    <property type="term" value="F:hydrolase activity"/>
    <property type="evidence" value="ECO:0007669"/>
    <property type="project" value="UniProtKB-KW"/>
</dbReference>
<evidence type="ECO:0000256" key="12">
    <source>
        <dbReference type="RuleBase" id="RU000492"/>
    </source>
</evidence>
<dbReference type="FunFam" id="3.40.50.300:FF:000626">
    <property type="entry name" value="probable ATP-dependent RNA helicase DDX47"/>
    <property type="match status" value="1"/>
</dbReference>
<dbReference type="SMART" id="SM00490">
    <property type="entry name" value="HELICc"/>
    <property type="match status" value="1"/>
</dbReference>
<evidence type="ECO:0000256" key="11">
    <source>
        <dbReference type="PROSITE-ProRule" id="PRU00552"/>
    </source>
</evidence>
<dbReference type="PROSITE" id="PS51192">
    <property type="entry name" value="HELICASE_ATP_BIND_1"/>
    <property type="match status" value="1"/>
</dbReference>
<dbReference type="GeneID" id="25908694"/>
<evidence type="ECO:0000313" key="18">
    <source>
        <dbReference type="Proteomes" id="UP000054560"/>
    </source>
</evidence>
<reference evidence="17 18" key="1">
    <citation type="submission" date="2011-02" db="EMBL/GenBank/DDBJ databases">
        <title>The Genome Sequence of Sphaeroforma arctica JP610.</title>
        <authorList>
            <consortium name="The Broad Institute Genome Sequencing Platform"/>
            <person name="Russ C."/>
            <person name="Cuomo C."/>
            <person name="Young S.K."/>
            <person name="Zeng Q."/>
            <person name="Gargeya S."/>
            <person name="Alvarado L."/>
            <person name="Berlin A."/>
            <person name="Chapman S.B."/>
            <person name="Chen Z."/>
            <person name="Freedman E."/>
            <person name="Gellesch M."/>
            <person name="Goldberg J."/>
            <person name="Griggs A."/>
            <person name="Gujja S."/>
            <person name="Heilman E."/>
            <person name="Heiman D."/>
            <person name="Howarth C."/>
            <person name="Mehta T."/>
            <person name="Neiman D."/>
            <person name="Pearson M."/>
            <person name="Roberts A."/>
            <person name="Saif S."/>
            <person name="Shea T."/>
            <person name="Shenoy N."/>
            <person name="Sisk P."/>
            <person name="Stolte C."/>
            <person name="Sykes S."/>
            <person name="White J."/>
            <person name="Yandava C."/>
            <person name="Burger G."/>
            <person name="Gray M.W."/>
            <person name="Holland P.W.H."/>
            <person name="King N."/>
            <person name="Lang F.B.F."/>
            <person name="Roger A.J."/>
            <person name="Ruiz-Trillo I."/>
            <person name="Haas B."/>
            <person name="Nusbaum C."/>
            <person name="Birren B."/>
        </authorList>
    </citation>
    <scope>NUCLEOTIDE SEQUENCE [LARGE SCALE GENOMIC DNA]</scope>
    <source>
        <strain evidence="17 18">JP610</strain>
    </source>
</reference>
<dbReference type="STRING" id="667725.A0A0L0FRL6"/>
<accession>A0A0L0FRL6</accession>
<keyword evidence="4 12" id="KW-0378">Hydrolase</keyword>
<evidence type="ECO:0000256" key="9">
    <source>
        <dbReference type="ARBA" id="ARBA00024350"/>
    </source>
</evidence>
<feature type="domain" description="Helicase C-terminal" evidence="15">
    <location>
        <begin position="227"/>
        <end position="387"/>
    </location>
</feature>
<keyword evidence="18" id="KW-1185">Reference proteome</keyword>
<comment type="catalytic activity">
    <reaction evidence="10">
        <text>ATP + H2O = ADP + phosphate + H(+)</text>
        <dbReference type="Rhea" id="RHEA:13065"/>
        <dbReference type="ChEBI" id="CHEBI:15377"/>
        <dbReference type="ChEBI" id="CHEBI:15378"/>
        <dbReference type="ChEBI" id="CHEBI:30616"/>
        <dbReference type="ChEBI" id="CHEBI:43474"/>
        <dbReference type="ChEBI" id="CHEBI:456216"/>
        <dbReference type="EC" id="3.6.4.13"/>
    </reaction>
</comment>
<comment type="similarity">
    <text evidence="9">Belongs to the DEAD box helicase family. DDX47/RRP3 subfamily.</text>
</comment>
<evidence type="ECO:0000256" key="3">
    <source>
        <dbReference type="ARBA" id="ARBA00022741"/>
    </source>
</evidence>
<name>A0A0L0FRL6_9EUKA</name>
<evidence type="ECO:0000256" key="8">
    <source>
        <dbReference type="ARBA" id="ARBA00023242"/>
    </source>
</evidence>
<dbReference type="AlphaFoldDB" id="A0A0L0FRL6"/>
<sequence length="440" mass="48812">MPTVDDEGAVDPNVTFESLGLVSTLADACKQLGWKTPSKIQAESIPSSLSGKDVIALAETGSGKTGAFALPILQSLLDNPSPHYALVLTPTRELALQIGEQFEALGSSLGARTCVIVGGVDMMTQAIALMKKPHIVVATPGRIVDHFENTKGFHMRNLKYLVMDEADRMLTQDFEVEVDKILKVIPRDRRTFLFSATMTDKVRKLQRASLTNPVKIEVSKKYQTVEKLIQYYMFIPSKFKDCYLAWLLNENQGQSVIIFVSTCANAQRTAILLNNLGFSTIPLHGQMPQTKRIGSLNKFKSQNKSILIATDVASRGLDIPHVDIVVNFDIPTNSKDYIHRVGRTARAGRAGKSVTMVTQYDVELLQRIEKLIEKKLANYPSEEEEVMLMLERVTEAQRFAAMNMKDAEQAKKQGKRDREEMSGGGSKSSRGGKGGFKKRK</sequence>
<dbReference type="InterPro" id="IPR014014">
    <property type="entry name" value="RNA_helicase_DEAD_Q_motif"/>
</dbReference>
<evidence type="ECO:0000256" key="7">
    <source>
        <dbReference type="ARBA" id="ARBA00022884"/>
    </source>
</evidence>
<dbReference type="InterPro" id="IPR050079">
    <property type="entry name" value="DEAD_box_RNA_helicase"/>
</dbReference>
<dbReference type="InterPro" id="IPR001650">
    <property type="entry name" value="Helicase_C-like"/>
</dbReference>
<evidence type="ECO:0000256" key="1">
    <source>
        <dbReference type="ARBA" id="ARBA00004123"/>
    </source>
</evidence>
<dbReference type="EMBL" id="KQ242309">
    <property type="protein sequence ID" value="KNC79415.1"/>
    <property type="molecule type" value="Genomic_DNA"/>
</dbReference>
<feature type="compositionally biased region" description="Basic and acidic residues" evidence="13">
    <location>
        <begin position="405"/>
        <end position="421"/>
    </location>
</feature>
<evidence type="ECO:0000256" key="4">
    <source>
        <dbReference type="ARBA" id="ARBA00022801"/>
    </source>
</evidence>
<organism evidence="17 18">
    <name type="scientific">Sphaeroforma arctica JP610</name>
    <dbReference type="NCBI Taxonomy" id="667725"/>
    <lineage>
        <taxon>Eukaryota</taxon>
        <taxon>Ichthyosporea</taxon>
        <taxon>Ichthyophonida</taxon>
        <taxon>Sphaeroforma</taxon>
    </lineage>
</organism>
<comment type="subcellular location">
    <subcellularLocation>
        <location evidence="1">Nucleus</location>
    </subcellularLocation>
</comment>
<dbReference type="Pfam" id="PF00271">
    <property type="entry name" value="Helicase_C"/>
    <property type="match status" value="1"/>
</dbReference>
<dbReference type="RefSeq" id="XP_014153317.1">
    <property type="nucleotide sequence ID" value="XM_014297842.1"/>
</dbReference>
<evidence type="ECO:0000256" key="2">
    <source>
        <dbReference type="ARBA" id="ARBA00012552"/>
    </source>
</evidence>
<dbReference type="SUPFAM" id="SSF52540">
    <property type="entry name" value="P-loop containing nucleoside triphosphate hydrolases"/>
    <property type="match status" value="1"/>
</dbReference>
<evidence type="ECO:0000256" key="10">
    <source>
        <dbReference type="ARBA" id="ARBA00047984"/>
    </source>
</evidence>
<feature type="short sequence motif" description="Q motif" evidence="11">
    <location>
        <begin position="14"/>
        <end position="42"/>
    </location>
</feature>
<keyword evidence="5 12" id="KW-0347">Helicase</keyword>
<feature type="region of interest" description="Disordered" evidence="13">
    <location>
        <begin position="402"/>
        <end position="440"/>
    </location>
</feature>
<dbReference type="PANTHER" id="PTHR47959:SF20">
    <property type="entry name" value="RNA HELICASE"/>
    <property type="match status" value="1"/>
</dbReference>
<evidence type="ECO:0000259" key="16">
    <source>
        <dbReference type="PROSITE" id="PS51195"/>
    </source>
</evidence>
<keyword evidence="8" id="KW-0539">Nucleus</keyword>
<evidence type="ECO:0000259" key="14">
    <source>
        <dbReference type="PROSITE" id="PS51192"/>
    </source>
</evidence>
<dbReference type="EC" id="3.6.4.13" evidence="2"/>
<feature type="domain" description="DEAD-box RNA helicase Q" evidence="16">
    <location>
        <begin position="14"/>
        <end position="42"/>
    </location>
</feature>
<evidence type="ECO:0000256" key="5">
    <source>
        <dbReference type="ARBA" id="ARBA00022806"/>
    </source>
</evidence>
<dbReference type="OrthoDB" id="10261904at2759"/>
<dbReference type="GO" id="GO:0003724">
    <property type="term" value="F:RNA helicase activity"/>
    <property type="evidence" value="ECO:0007669"/>
    <property type="project" value="UniProtKB-EC"/>
</dbReference>
<evidence type="ECO:0000259" key="15">
    <source>
        <dbReference type="PROSITE" id="PS51194"/>
    </source>
</evidence>
<dbReference type="InterPro" id="IPR000629">
    <property type="entry name" value="RNA-helicase_DEAD-box_CS"/>
</dbReference>
<dbReference type="GO" id="GO:0005829">
    <property type="term" value="C:cytosol"/>
    <property type="evidence" value="ECO:0007669"/>
    <property type="project" value="TreeGrafter"/>
</dbReference>
<keyword evidence="3 12" id="KW-0547">Nucleotide-binding</keyword>
<protein>
    <recommendedName>
        <fullName evidence="2">RNA helicase</fullName>
        <ecNumber evidence="2">3.6.4.13</ecNumber>
    </recommendedName>
</protein>
<dbReference type="Gene3D" id="3.40.50.300">
    <property type="entry name" value="P-loop containing nucleotide triphosphate hydrolases"/>
    <property type="match status" value="2"/>
</dbReference>
<dbReference type="PANTHER" id="PTHR47959">
    <property type="entry name" value="ATP-DEPENDENT RNA HELICASE RHLE-RELATED"/>
    <property type="match status" value="1"/>
</dbReference>
<keyword evidence="6 12" id="KW-0067">ATP-binding</keyword>
<dbReference type="Proteomes" id="UP000054560">
    <property type="component" value="Unassembled WGS sequence"/>
</dbReference>
<dbReference type="InterPro" id="IPR014001">
    <property type="entry name" value="Helicase_ATP-bd"/>
</dbReference>